<dbReference type="GO" id="GO:0003677">
    <property type="term" value="F:DNA binding"/>
    <property type="evidence" value="ECO:0007669"/>
    <property type="project" value="InterPro"/>
</dbReference>
<feature type="domain" description="Zn(2)-C6 fungal-type" evidence="4">
    <location>
        <begin position="29"/>
        <end position="61"/>
    </location>
</feature>
<dbReference type="SUPFAM" id="SSF57701">
    <property type="entry name" value="Zn2/Cys6 DNA-binding domain"/>
    <property type="match status" value="1"/>
</dbReference>
<dbReference type="Proteomes" id="UP000554235">
    <property type="component" value="Unassembled WGS sequence"/>
</dbReference>
<reference evidence="5 6" key="1">
    <citation type="submission" date="2020-01" db="EMBL/GenBank/DDBJ databases">
        <title>Identification and distribution of gene clusters putatively required for synthesis of sphingolipid metabolism inhibitors in phylogenetically diverse species of the filamentous fungus Fusarium.</title>
        <authorList>
            <person name="Kim H.-S."/>
            <person name="Busman M."/>
            <person name="Brown D.W."/>
            <person name="Divon H."/>
            <person name="Uhlig S."/>
            <person name="Proctor R.H."/>
        </authorList>
    </citation>
    <scope>NUCLEOTIDE SEQUENCE [LARGE SCALE GENOMIC DNA]</scope>
    <source>
        <strain evidence="5 6">NRRL 20459</strain>
    </source>
</reference>
<keyword evidence="3" id="KW-0539">Nucleus</keyword>
<sequence>MPEPEFAQYTGVFRTKDAHRITRNRKPVSCSICQKRKSKCDRVKPCCGACQKRGDPEACVYGEASSSGLAGRQEMQVKVAKLEEIVKRLAAASEASGVQKSFIAPTIEDVGLKEIGDGSDVAYHGETSWEAVLQNIRDIQSVLNTEEDPEQPDEAENIPPPDIVLGSVTPITLDEICSSLPSRQDADAVINTYFSEKFLAVPFIHQRHFRRRYELFWSKPHESNLLWASIMFSILSLGAMIAKVKRPGLESVAEPKFYMHRSAQCLITGEYLRAKPYSVEALMMFAHIRNVQKEDSDTTIWSLYGLGIRLAQRRGYHLDAARVSPNIKPFEAEMRRRTWFMVQSSDLLFSFQLGMPPMVYQEVCDAGHPRNLEDEDFDEDTDVPESRPPVRASPLLAWCIKSHLCRLLRRVLRHALAVEPAPYEETMRLQAELEAYYERIPPCYRIRPISETDPGDPGYTIMHRLILEVSFRKTLCVLHRPYLSVDKDNDRFKASRDICRDAALRILDFHLEFYQELRKDGRMHHDRYMLSSLTQHDFLVAAMIICLDLSESTDISPQDRQHRIQLLQRAYAIWNERGSKSKDSRHAAKVLGAILNRVDTPTTTSSETVTLAHEMPTTHYVYGAPVALDTIPDLAAMPMPDYSVSYPELLPLDNFLGPTEGFDWLSIDQYLRFGNVDEPQPLLGLPPDTAP</sequence>
<dbReference type="OrthoDB" id="4934715at2759"/>
<dbReference type="AlphaFoldDB" id="A0A8H4L4Z3"/>
<dbReference type="SMART" id="SM00906">
    <property type="entry name" value="Fungal_trans"/>
    <property type="match status" value="1"/>
</dbReference>
<keyword evidence="2" id="KW-0479">Metal-binding</keyword>
<evidence type="ECO:0000313" key="6">
    <source>
        <dbReference type="Proteomes" id="UP000554235"/>
    </source>
</evidence>
<accession>A0A8H4L4Z3</accession>
<dbReference type="InterPro" id="IPR050613">
    <property type="entry name" value="Sec_Metabolite_Reg"/>
</dbReference>
<proteinExistence type="predicted"/>
<dbReference type="GO" id="GO:0008270">
    <property type="term" value="F:zinc ion binding"/>
    <property type="evidence" value="ECO:0007669"/>
    <property type="project" value="InterPro"/>
</dbReference>
<dbReference type="Pfam" id="PF00172">
    <property type="entry name" value="Zn_clus"/>
    <property type="match status" value="1"/>
</dbReference>
<dbReference type="InterPro" id="IPR036864">
    <property type="entry name" value="Zn2-C6_fun-type_DNA-bd_sf"/>
</dbReference>
<dbReference type="Pfam" id="PF04082">
    <property type="entry name" value="Fungal_trans"/>
    <property type="match status" value="1"/>
</dbReference>
<keyword evidence="6" id="KW-1185">Reference proteome</keyword>
<dbReference type="Gene3D" id="4.10.240.10">
    <property type="entry name" value="Zn(2)-C6 fungal-type DNA-binding domain"/>
    <property type="match status" value="1"/>
</dbReference>
<dbReference type="GO" id="GO:0000981">
    <property type="term" value="F:DNA-binding transcription factor activity, RNA polymerase II-specific"/>
    <property type="evidence" value="ECO:0007669"/>
    <property type="project" value="InterPro"/>
</dbReference>
<dbReference type="PANTHER" id="PTHR31001:SF49">
    <property type="entry name" value="ZN(II)2CYS6 TRANSCRIPTION FACTOR (EUROFUNG)"/>
    <property type="match status" value="1"/>
</dbReference>
<dbReference type="InterPro" id="IPR001138">
    <property type="entry name" value="Zn2Cys6_DnaBD"/>
</dbReference>
<dbReference type="EMBL" id="JAADYS010001543">
    <property type="protein sequence ID" value="KAF4462396.1"/>
    <property type="molecule type" value="Genomic_DNA"/>
</dbReference>
<dbReference type="GO" id="GO:0005634">
    <property type="term" value="C:nucleus"/>
    <property type="evidence" value="ECO:0007669"/>
    <property type="project" value="UniProtKB-SubCell"/>
</dbReference>
<comment type="subcellular location">
    <subcellularLocation>
        <location evidence="1">Nucleus</location>
    </subcellularLocation>
</comment>
<organism evidence="5 6">
    <name type="scientific">Fusarium albosuccineum</name>
    <dbReference type="NCBI Taxonomy" id="1237068"/>
    <lineage>
        <taxon>Eukaryota</taxon>
        <taxon>Fungi</taxon>
        <taxon>Dikarya</taxon>
        <taxon>Ascomycota</taxon>
        <taxon>Pezizomycotina</taxon>
        <taxon>Sordariomycetes</taxon>
        <taxon>Hypocreomycetidae</taxon>
        <taxon>Hypocreales</taxon>
        <taxon>Nectriaceae</taxon>
        <taxon>Fusarium</taxon>
        <taxon>Fusarium decemcellulare species complex</taxon>
    </lineage>
</organism>
<gene>
    <name evidence="5" type="ORF">FALBO_10803</name>
</gene>
<evidence type="ECO:0000256" key="3">
    <source>
        <dbReference type="ARBA" id="ARBA00023242"/>
    </source>
</evidence>
<comment type="caution">
    <text evidence="5">The sequence shown here is derived from an EMBL/GenBank/DDBJ whole genome shotgun (WGS) entry which is preliminary data.</text>
</comment>
<dbReference type="PANTHER" id="PTHR31001">
    <property type="entry name" value="UNCHARACTERIZED TRANSCRIPTIONAL REGULATORY PROTEIN"/>
    <property type="match status" value="1"/>
</dbReference>
<evidence type="ECO:0000256" key="1">
    <source>
        <dbReference type="ARBA" id="ARBA00004123"/>
    </source>
</evidence>
<evidence type="ECO:0000256" key="2">
    <source>
        <dbReference type="ARBA" id="ARBA00022723"/>
    </source>
</evidence>
<evidence type="ECO:0000313" key="5">
    <source>
        <dbReference type="EMBL" id="KAF4462396.1"/>
    </source>
</evidence>
<name>A0A8H4L4Z3_9HYPO</name>
<dbReference type="CDD" id="cd00067">
    <property type="entry name" value="GAL4"/>
    <property type="match status" value="1"/>
</dbReference>
<dbReference type="InterPro" id="IPR007219">
    <property type="entry name" value="XnlR_reg_dom"/>
</dbReference>
<protein>
    <recommendedName>
        <fullName evidence="4">Zn(2)-C6 fungal-type domain-containing protein</fullName>
    </recommendedName>
</protein>
<dbReference type="SMART" id="SM00066">
    <property type="entry name" value="GAL4"/>
    <property type="match status" value="1"/>
</dbReference>
<evidence type="ECO:0000259" key="4">
    <source>
        <dbReference type="PROSITE" id="PS50048"/>
    </source>
</evidence>
<dbReference type="PROSITE" id="PS50048">
    <property type="entry name" value="ZN2_CY6_FUNGAL_2"/>
    <property type="match status" value="1"/>
</dbReference>
<dbReference type="GO" id="GO:0006351">
    <property type="term" value="P:DNA-templated transcription"/>
    <property type="evidence" value="ECO:0007669"/>
    <property type="project" value="InterPro"/>
</dbReference>
<dbReference type="CDD" id="cd12148">
    <property type="entry name" value="fungal_TF_MHR"/>
    <property type="match status" value="1"/>
</dbReference>